<feature type="transmembrane region" description="Helical" evidence="6">
    <location>
        <begin position="48"/>
        <end position="69"/>
    </location>
</feature>
<sequence length="107" mass="11841">MAFIMGAPITVLVKSFVDNSIMPFIGVLVPSGDWKTATLALGPVNLGIGSFLAECINFIVIALVVFMIAKKNRRRKGREKVKRSNNHSYNPDNSFFISSKKPGYKCF</sequence>
<evidence type="ECO:0000313" key="8">
    <source>
        <dbReference type="Proteomes" id="UP000680656"/>
    </source>
</evidence>
<dbReference type="AlphaFoldDB" id="A0A8E7B027"/>
<dbReference type="SUPFAM" id="SSF81330">
    <property type="entry name" value="Gated mechanosensitive channel"/>
    <property type="match status" value="1"/>
</dbReference>
<accession>A0A8E7B027</accession>
<reference evidence="7 8" key="1">
    <citation type="submission" date="2021-05" db="EMBL/GenBank/DDBJ databases">
        <title>A novel Methanospirillum isolate from a pyrite-forming mixed culture.</title>
        <authorList>
            <person name="Bunk B."/>
            <person name="Sproer C."/>
            <person name="Spring S."/>
            <person name="Pester M."/>
        </authorList>
    </citation>
    <scope>NUCLEOTIDE SEQUENCE [LARGE SCALE GENOMIC DNA]</scope>
    <source>
        <strain evidence="7 8">J.3.6.1-F.2.7.3</strain>
    </source>
</reference>
<keyword evidence="3 6" id="KW-1133">Transmembrane helix</keyword>
<dbReference type="InterPro" id="IPR037673">
    <property type="entry name" value="MSC/AndL"/>
</dbReference>
<keyword evidence="4 6" id="KW-0472">Membrane</keyword>
<dbReference type="KEGG" id="mrtj:KHC33_11270"/>
<name>A0A8E7B027_9EURY</name>
<comment type="subcellular location">
    <subcellularLocation>
        <location evidence="1">Membrane</location>
        <topology evidence="1">Multi-pass membrane protein</topology>
    </subcellularLocation>
</comment>
<dbReference type="EMBL" id="CP075546">
    <property type="protein sequence ID" value="QVV87917.1"/>
    <property type="molecule type" value="Genomic_DNA"/>
</dbReference>
<evidence type="ECO:0000256" key="5">
    <source>
        <dbReference type="SAM" id="MobiDB-lite"/>
    </source>
</evidence>
<evidence type="ECO:0000256" key="6">
    <source>
        <dbReference type="SAM" id="Phobius"/>
    </source>
</evidence>
<dbReference type="Pfam" id="PF01741">
    <property type="entry name" value="MscL"/>
    <property type="match status" value="1"/>
</dbReference>
<keyword evidence="2 6" id="KW-0812">Transmembrane</keyword>
<evidence type="ECO:0000256" key="2">
    <source>
        <dbReference type="ARBA" id="ARBA00022692"/>
    </source>
</evidence>
<evidence type="ECO:0000256" key="4">
    <source>
        <dbReference type="ARBA" id="ARBA00023136"/>
    </source>
</evidence>
<evidence type="ECO:0000256" key="3">
    <source>
        <dbReference type="ARBA" id="ARBA00022989"/>
    </source>
</evidence>
<gene>
    <name evidence="7" type="ORF">KHC33_11270</name>
</gene>
<dbReference type="RefSeq" id="WP_214418735.1">
    <property type="nucleotide sequence ID" value="NZ_CP075546.1"/>
</dbReference>
<dbReference type="Proteomes" id="UP000680656">
    <property type="component" value="Chromosome"/>
</dbReference>
<dbReference type="PANTHER" id="PTHR30266">
    <property type="entry name" value="MECHANOSENSITIVE CHANNEL MSCL"/>
    <property type="match status" value="1"/>
</dbReference>
<organism evidence="7 8">
    <name type="scientific">Methanospirillum purgamenti</name>
    <dbReference type="NCBI Taxonomy" id="2834276"/>
    <lineage>
        <taxon>Archaea</taxon>
        <taxon>Methanobacteriati</taxon>
        <taxon>Methanobacteriota</taxon>
        <taxon>Stenosarchaea group</taxon>
        <taxon>Methanomicrobia</taxon>
        <taxon>Methanomicrobiales</taxon>
        <taxon>Methanospirillaceae</taxon>
        <taxon>Methanospirillum</taxon>
    </lineage>
</organism>
<dbReference type="PANTHER" id="PTHR30266:SF2">
    <property type="entry name" value="LARGE-CONDUCTANCE MECHANOSENSITIVE CHANNEL"/>
    <property type="match status" value="1"/>
</dbReference>
<dbReference type="InterPro" id="IPR036019">
    <property type="entry name" value="MscL_channel"/>
</dbReference>
<evidence type="ECO:0000256" key="1">
    <source>
        <dbReference type="ARBA" id="ARBA00004141"/>
    </source>
</evidence>
<protein>
    <submittedName>
        <fullName evidence="7">MscL family protein</fullName>
    </submittedName>
</protein>
<feature type="region of interest" description="Disordered" evidence="5">
    <location>
        <begin position="75"/>
        <end position="94"/>
    </location>
</feature>
<dbReference type="GeneID" id="65097772"/>
<keyword evidence="8" id="KW-1185">Reference proteome</keyword>
<dbReference type="Gene3D" id="1.10.1200.120">
    <property type="entry name" value="Large-conductance mechanosensitive channel, MscL, domain 1"/>
    <property type="match status" value="1"/>
</dbReference>
<proteinExistence type="predicted"/>
<dbReference type="GO" id="GO:0016020">
    <property type="term" value="C:membrane"/>
    <property type="evidence" value="ECO:0007669"/>
    <property type="project" value="UniProtKB-SubCell"/>
</dbReference>
<evidence type="ECO:0000313" key="7">
    <source>
        <dbReference type="EMBL" id="QVV87917.1"/>
    </source>
</evidence>
<feature type="compositionally biased region" description="Basic residues" evidence="5">
    <location>
        <begin position="75"/>
        <end position="85"/>
    </location>
</feature>
<dbReference type="GO" id="GO:0008381">
    <property type="term" value="F:mechanosensitive monoatomic ion channel activity"/>
    <property type="evidence" value="ECO:0007669"/>
    <property type="project" value="TreeGrafter"/>
</dbReference>